<dbReference type="EMBL" id="BT086725">
    <property type="protein sequence ID" value="ACR37078.1"/>
    <property type="molecule type" value="mRNA"/>
</dbReference>
<evidence type="ECO:0000313" key="2">
    <source>
        <dbReference type="EMBL" id="ACR37078.1"/>
    </source>
</evidence>
<protein>
    <submittedName>
        <fullName evidence="2">Uncharacterized protein</fullName>
    </submittedName>
</protein>
<name>C4J7C8_MAIZE</name>
<dbReference type="AlphaFoldDB" id="C4J7C8"/>
<reference evidence="2" key="1">
    <citation type="journal article" date="2009" name="PLoS Genet.">
        <title>Sequencing, mapping, and analysis of 27,455 maize full-length cDNAs.</title>
        <authorList>
            <person name="Soderlund C."/>
            <person name="Descour A."/>
            <person name="Kudrna D."/>
            <person name="Bomhoff M."/>
            <person name="Boyd L."/>
            <person name="Currie J."/>
            <person name="Angelova A."/>
            <person name="Collura K."/>
            <person name="Wissotski M."/>
            <person name="Ashley E."/>
            <person name="Morrow D."/>
            <person name="Fernandes J."/>
            <person name="Walbot V."/>
            <person name="Yu Y."/>
        </authorList>
    </citation>
    <scope>NUCLEOTIDE SEQUENCE</scope>
    <source>
        <strain evidence="2">B73</strain>
    </source>
</reference>
<keyword evidence="1" id="KW-1133">Transmembrane helix</keyword>
<proteinExistence type="evidence at transcript level"/>
<evidence type="ECO:0000256" key="1">
    <source>
        <dbReference type="SAM" id="Phobius"/>
    </source>
</evidence>
<accession>C4J7C8</accession>
<keyword evidence="1" id="KW-0472">Membrane</keyword>
<organism evidence="2">
    <name type="scientific">Zea mays</name>
    <name type="common">Maize</name>
    <dbReference type="NCBI Taxonomy" id="4577"/>
    <lineage>
        <taxon>Eukaryota</taxon>
        <taxon>Viridiplantae</taxon>
        <taxon>Streptophyta</taxon>
        <taxon>Embryophyta</taxon>
        <taxon>Tracheophyta</taxon>
        <taxon>Spermatophyta</taxon>
        <taxon>Magnoliopsida</taxon>
        <taxon>Liliopsida</taxon>
        <taxon>Poales</taxon>
        <taxon>Poaceae</taxon>
        <taxon>PACMAD clade</taxon>
        <taxon>Panicoideae</taxon>
        <taxon>Andropogonodae</taxon>
        <taxon>Andropogoneae</taxon>
        <taxon>Tripsacinae</taxon>
        <taxon>Zea</taxon>
    </lineage>
</organism>
<sequence>MGDVENAVCCRYPFCFFSFCSRTLILTLIDSLVMTKYKGKKRAGKLPFVVSLR</sequence>
<feature type="transmembrane region" description="Helical" evidence="1">
    <location>
        <begin position="12"/>
        <end position="33"/>
    </location>
</feature>
<keyword evidence="1" id="KW-0812">Transmembrane</keyword>